<dbReference type="Proteomes" id="UP000235943">
    <property type="component" value="Unassembled WGS sequence"/>
</dbReference>
<gene>
    <name evidence="2" type="ORF">C1J00_09955</name>
</gene>
<dbReference type="AlphaFoldDB" id="A0A2N8TTI5"/>
<dbReference type="RefSeq" id="WP_102908675.1">
    <property type="nucleotide sequence ID" value="NZ_POUC01000051.1"/>
</dbReference>
<comment type="caution">
    <text evidence="2">The sequence shown here is derived from an EMBL/GenBank/DDBJ whole genome shotgun (WGS) entry which is preliminary data.</text>
</comment>
<proteinExistence type="predicted"/>
<evidence type="ECO:0000256" key="1">
    <source>
        <dbReference type="SAM" id="Phobius"/>
    </source>
</evidence>
<keyword evidence="1" id="KW-0472">Membrane</keyword>
<protein>
    <submittedName>
        <fullName evidence="2">Uncharacterized protein</fullName>
    </submittedName>
</protein>
<keyword evidence="1" id="KW-1133">Transmembrane helix</keyword>
<name>A0A2N8TTI5_9ACTN</name>
<reference evidence="2 3" key="1">
    <citation type="submission" date="2018-01" db="EMBL/GenBank/DDBJ databases">
        <title>Draft genome sequence of Streptomyces sp. 13K301.</title>
        <authorList>
            <person name="Sahin N."/>
            <person name="Saygin H."/>
            <person name="Ay H."/>
        </authorList>
    </citation>
    <scope>NUCLEOTIDE SEQUENCE [LARGE SCALE GENOMIC DNA]</scope>
    <source>
        <strain evidence="2 3">13K301</strain>
    </source>
</reference>
<feature type="transmembrane region" description="Helical" evidence="1">
    <location>
        <begin position="14"/>
        <end position="32"/>
    </location>
</feature>
<accession>A0A2N8TTI5</accession>
<organism evidence="2 3">
    <name type="scientific">Streptomyces cahuitamycinicus</name>
    <dbReference type="NCBI Taxonomy" id="2070367"/>
    <lineage>
        <taxon>Bacteria</taxon>
        <taxon>Bacillati</taxon>
        <taxon>Actinomycetota</taxon>
        <taxon>Actinomycetes</taxon>
        <taxon>Kitasatosporales</taxon>
        <taxon>Streptomycetaceae</taxon>
        <taxon>Streptomyces</taxon>
    </lineage>
</organism>
<keyword evidence="1" id="KW-0812">Transmembrane</keyword>
<evidence type="ECO:0000313" key="2">
    <source>
        <dbReference type="EMBL" id="PNG22329.1"/>
    </source>
</evidence>
<evidence type="ECO:0000313" key="3">
    <source>
        <dbReference type="Proteomes" id="UP000235943"/>
    </source>
</evidence>
<sequence length="207" mass="22301">MNTLLEALAGQAEALVNGVVALAGGLVIWRLTNRSRDRADQQTELATFRERADALIVAVVDVRAAADLNHRLWERPWEQARFLAVAAFAAVGEGARVRALGGSDRHMFAAAGGAAAQLGLREIHANKTSLAALREPLVRVHEAAAPFLRHADQRVVTATNELLAAVGDIKDRTRLEAALAAFGQAVVAVADPRPSLWARLRSRRSRD</sequence>
<keyword evidence="3" id="KW-1185">Reference proteome</keyword>
<dbReference type="EMBL" id="POUC01000051">
    <property type="protein sequence ID" value="PNG22329.1"/>
    <property type="molecule type" value="Genomic_DNA"/>
</dbReference>